<name>B7KGL8_GLOC7</name>
<dbReference type="Proteomes" id="UP000002384">
    <property type="component" value="Chromosome"/>
</dbReference>
<dbReference type="AlphaFoldDB" id="B7KGL8"/>
<protein>
    <submittedName>
        <fullName evidence="2">Uncharacterized protein</fullName>
    </submittedName>
</protein>
<dbReference type="OrthoDB" id="517793at2"/>
<feature type="region of interest" description="Disordered" evidence="1">
    <location>
        <begin position="120"/>
        <end position="179"/>
    </location>
</feature>
<dbReference type="RefSeq" id="WP_015955538.1">
    <property type="nucleotide sequence ID" value="NC_011729.1"/>
</dbReference>
<sequence>MQLNTFTPNPSENAVTKIVYQVKSAIPGRIRWHIRGLKDSRIQQMLKNFFESLNGVTDIRINAMAESVIVTFSEQKLSATDLQEKFAQSITDISSPHPSVLPLQETLETEEKAKPIQQKINEAKRKPKNSIPQSKITQDTIALKSSSSPKQPPEKKQISEEKLDSSSQEESVTPNADSWRLKCEEQAKTIEQLEQQLTQLLSTASIGANLLHKGDIYKSNPVKPDQSFTSPIALPSLETLKKQGNWQQLAQRQSEKIAQLQQQISEQQRLSAIADFHLNKWRYRFF</sequence>
<accession>B7KGL8</accession>
<dbReference type="eggNOG" id="COG5373">
    <property type="taxonomic scope" value="Bacteria"/>
</dbReference>
<evidence type="ECO:0000313" key="2">
    <source>
        <dbReference type="EMBL" id="ACK71945.1"/>
    </source>
</evidence>
<feature type="compositionally biased region" description="Polar residues" evidence="1">
    <location>
        <begin position="165"/>
        <end position="176"/>
    </location>
</feature>
<reference evidence="3" key="1">
    <citation type="journal article" date="2011" name="MBio">
        <title>Novel metabolic attributes of the genus Cyanothece, comprising a group of unicellular nitrogen-fixing Cyanobacteria.</title>
        <authorList>
            <person name="Bandyopadhyay A."/>
            <person name="Elvitigala T."/>
            <person name="Welsh E."/>
            <person name="Stockel J."/>
            <person name="Liberton M."/>
            <person name="Min H."/>
            <person name="Sherman L.A."/>
            <person name="Pakrasi H.B."/>
        </authorList>
    </citation>
    <scope>NUCLEOTIDE SEQUENCE [LARGE SCALE GENOMIC DNA]</scope>
    <source>
        <strain evidence="3">PCC 7424</strain>
    </source>
</reference>
<feature type="compositionally biased region" description="Basic and acidic residues" evidence="1">
    <location>
        <begin position="152"/>
        <end position="164"/>
    </location>
</feature>
<keyword evidence="3" id="KW-1185">Reference proteome</keyword>
<evidence type="ECO:0000256" key="1">
    <source>
        <dbReference type="SAM" id="MobiDB-lite"/>
    </source>
</evidence>
<feature type="compositionally biased region" description="Polar residues" evidence="1">
    <location>
        <begin position="130"/>
        <end position="140"/>
    </location>
</feature>
<gene>
    <name evidence="2" type="ordered locus">PCC7424_3555</name>
</gene>
<proteinExistence type="predicted"/>
<dbReference type="EMBL" id="CP001291">
    <property type="protein sequence ID" value="ACK71945.1"/>
    <property type="molecule type" value="Genomic_DNA"/>
</dbReference>
<dbReference type="Pfam" id="PF19991">
    <property type="entry name" value="HMA_2"/>
    <property type="match status" value="1"/>
</dbReference>
<evidence type="ECO:0000313" key="3">
    <source>
        <dbReference type="Proteomes" id="UP000002384"/>
    </source>
</evidence>
<dbReference type="KEGG" id="cyc:PCC7424_3555"/>
<organism evidence="2 3">
    <name type="scientific">Gloeothece citriformis (strain PCC 7424)</name>
    <name type="common">Cyanothece sp. (strain PCC 7424)</name>
    <dbReference type="NCBI Taxonomy" id="65393"/>
    <lineage>
        <taxon>Bacteria</taxon>
        <taxon>Bacillati</taxon>
        <taxon>Cyanobacteriota</taxon>
        <taxon>Cyanophyceae</taxon>
        <taxon>Oscillatoriophycideae</taxon>
        <taxon>Chroococcales</taxon>
        <taxon>Aphanothecaceae</taxon>
        <taxon>Gloeothece</taxon>
        <taxon>Gloeothece citriformis</taxon>
    </lineage>
</organism>
<dbReference type="HOGENOM" id="CLU_893471_0_0_3"/>